<dbReference type="Gene3D" id="3.40.50.720">
    <property type="entry name" value="NAD(P)-binding Rossmann-like Domain"/>
    <property type="match status" value="1"/>
</dbReference>
<dbReference type="PANTHER" id="PTHR21089:SF1">
    <property type="entry name" value="BIFUNCTIONAL 3-DEHYDROQUINATE DEHYDRATASE_SHIKIMATE DEHYDROGENASE, CHLOROPLASTIC"/>
    <property type="match status" value="1"/>
</dbReference>
<evidence type="ECO:0000313" key="5">
    <source>
        <dbReference type="EMBL" id="AOO88254.1"/>
    </source>
</evidence>
<accession>A0A1B8RJC3</accession>
<protein>
    <submittedName>
        <fullName evidence="5">Shikimate dehydrogenase</fullName>
    </submittedName>
</protein>
<evidence type="ECO:0000256" key="3">
    <source>
        <dbReference type="ARBA" id="ARBA00023141"/>
    </source>
</evidence>
<keyword evidence="3" id="KW-0057">Aromatic amino acid biosynthesis</keyword>
<dbReference type="RefSeq" id="WP_065275929.1">
    <property type="nucleotide sequence ID" value="NZ_MAMO01000003.1"/>
</dbReference>
<dbReference type="SUPFAM" id="SSF51735">
    <property type="entry name" value="NAD(P)-binding Rossmann-fold domains"/>
    <property type="match status" value="1"/>
</dbReference>
<dbReference type="GO" id="GO:0009073">
    <property type="term" value="P:aromatic amino acid family biosynthetic process"/>
    <property type="evidence" value="ECO:0007669"/>
    <property type="project" value="UniProtKB-KW"/>
</dbReference>
<evidence type="ECO:0000256" key="2">
    <source>
        <dbReference type="ARBA" id="ARBA00023002"/>
    </source>
</evidence>
<dbReference type="InterPro" id="IPR013708">
    <property type="entry name" value="Shikimate_DH-bd_N"/>
</dbReference>
<reference evidence="5" key="2">
    <citation type="journal article" date="2016" name="Front. Microbiol.">
        <title>The Regulatory Protein RosR Affects Rhizobium leguminosarum bv. trifolii Protein Profiles, Cell Surface Properties, and Symbiosis with Clover.</title>
        <authorList>
            <person name="Rachwal K."/>
            <person name="Boguszewska A."/>
            <person name="Kopcinska J."/>
            <person name="Karas M."/>
            <person name="Tchorzewski M."/>
            <person name="Janczarek M."/>
        </authorList>
    </citation>
    <scope>NUCLEOTIDE SEQUENCE</scope>
    <source>
        <strain evidence="5">Rt24.2</strain>
    </source>
</reference>
<dbReference type="InterPro" id="IPR022893">
    <property type="entry name" value="Shikimate_DH_fam"/>
</dbReference>
<dbReference type="AlphaFoldDB" id="A0A1B8RJC3"/>
<dbReference type="PANTHER" id="PTHR21089">
    <property type="entry name" value="SHIKIMATE DEHYDROGENASE"/>
    <property type="match status" value="1"/>
</dbReference>
<name>A0A1B8RJC3_RHILT</name>
<evidence type="ECO:0000259" key="4">
    <source>
        <dbReference type="Pfam" id="PF08501"/>
    </source>
</evidence>
<keyword evidence="3" id="KW-0028">Amino-acid biosynthesis</keyword>
<proteinExistence type="predicted"/>
<comment type="pathway">
    <text evidence="1">Metabolic intermediate biosynthesis; chorismate biosynthesis; chorismate from D-erythrose 4-phosphate and phosphoenolpyruvate: step 4/7.</text>
</comment>
<dbReference type="Gene3D" id="3.40.50.10860">
    <property type="entry name" value="Leucine Dehydrogenase, chain A, domain 1"/>
    <property type="match status" value="1"/>
</dbReference>
<organism evidence="5">
    <name type="scientific">Rhizobium leguminosarum bv. trifolii</name>
    <dbReference type="NCBI Taxonomy" id="386"/>
    <lineage>
        <taxon>Bacteria</taxon>
        <taxon>Pseudomonadati</taxon>
        <taxon>Pseudomonadota</taxon>
        <taxon>Alphaproteobacteria</taxon>
        <taxon>Hyphomicrobiales</taxon>
        <taxon>Rhizobiaceae</taxon>
        <taxon>Rhizobium/Agrobacterium group</taxon>
        <taxon>Rhizobium</taxon>
    </lineage>
</organism>
<dbReference type="InterPro" id="IPR036291">
    <property type="entry name" value="NAD(P)-bd_dom_sf"/>
</dbReference>
<dbReference type="GO" id="GO:0009423">
    <property type="term" value="P:chorismate biosynthetic process"/>
    <property type="evidence" value="ECO:0007669"/>
    <property type="project" value="TreeGrafter"/>
</dbReference>
<dbReference type="Pfam" id="PF08501">
    <property type="entry name" value="Shikimate_dh_N"/>
    <property type="match status" value="1"/>
</dbReference>
<dbReference type="SUPFAM" id="SSF53223">
    <property type="entry name" value="Aminoacid dehydrogenase-like, N-terminal domain"/>
    <property type="match status" value="1"/>
</dbReference>
<dbReference type="GO" id="GO:0004764">
    <property type="term" value="F:shikimate 3-dehydrogenase (NADP+) activity"/>
    <property type="evidence" value="ECO:0007669"/>
    <property type="project" value="InterPro"/>
</dbReference>
<feature type="domain" description="Shikimate dehydrogenase substrate binding N-terminal" evidence="4">
    <location>
        <begin position="17"/>
        <end position="100"/>
    </location>
</feature>
<dbReference type="GO" id="GO:0019632">
    <property type="term" value="P:shikimate metabolic process"/>
    <property type="evidence" value="ECO:0007669"/>
    <property type="project" value="TreeGrafter"/>
</dbReference>
<reference evidence="5" key="1">
    <citation type="journal article" date="2015" name="BMC Genomics">
        <title>Transcriptome profiling of a Rhizobium leguminosarum bv. trifolii rosR mutant reveals the role of the transcriptional regulator RosR in motility, synthesis of cell-surface components, and other cellular processes.</title>
        <authorList>
            <person name="Rachwal K."/>
            <person name="Matczynska E."/>
            <person name="Janczarek M."/>
        </authorList>
    </citation>
    <scope>NUCLEOTIDE SEQUENCE</scope>
    <source>
        <strain evidence="5">Rt24.2</strain>
    </source>
</reference>
<evidence type="ECO:0000256" key="1">
    <source>
        <dbReference type="ARBA" id="ARBA00004871"/>
    </source>
</evidence>
<dbReference type="InterPro" id="IPR046346">
    <property type="entry name" value="Aminoacid_DH-like_N_sf"/>
</dbReference>
<keyword evidence="2" id="KW-0560">Oxidoreductase</keyword>
<dbReference type="EMBL" id="KX485890">
    <property type="protein sequence ID" value="AOO88254.1"/>
    <property type="molecule type" value="Genomic_DNA"/>
</dbReference>
<sequence>MRVNIPNLDGNSRVYAVFGDPIHQVQTPRLINPIFAAAGVNIYAVPFLITDEHFAAAWDIFAAIPNLCGISTTIPHKVAAAKRCSTLTPTAKAVGAVNCVQRGEDGQMNGALFDGVGFVEGLGEAKPRLSGARVLIVGAGGAGRAIAFALAEEGVRKIDLMDLSAESVAFTANIVNSFRGEECAVSVDGSTRWDYDIVINASPIGVKGDSVFPMPAAAIRPEMLIADIASLSGETTLLRAAKAAGATVSDGNDMLLAQIRLMAGFAAGLPAGTAL</sequence>